<keyword evidence="1" id="KW-0732">Signal</keyword>
<dbReference type="RefSeq" id="WP_214057028.1">
    <property type="nucleotide sequence ID" value="NZ_BAAAHS010000225.1"/>
</dbReference>
<organism evidence="2 3">
    <name type="scientific">Nocardioides aquaticus</name>
    <dbReference type="NCBI Taxonomy" id="160826"/>
    <lineage>
        <taxon>Bacteria</taxon>
        <taxon>Bacillati</taxon>
        <taxon>Actinomycetota</taxon>
        <taxon>Actinomycetes</taxon>
        <taxon>Propionibacteriales</taxon>
        <taxon>Nocardioidaceae</taxon>
        <taxon>Nocardioides</taxon>
    </lineage>
</organism>
<evidence type="ECO:0000313" key="3">
    <source>
        <dbReference type="Proteomes" id="UP000679307"/>
    </source>
</evidence>
<evidence type="ECO:0000313" key="2">
    <source>
        <dbReference type="EMBL" id="QVT81694.1"/>
    </source>
</evidence>
<protein>
    <submittedName>
        <fullName evidence="2">Uncharacterized protein</fullName>
    </submittedName>
</protein>
<keyword evidence="3" id="KW-1185">Reference proteome</keyword>
<reference evidence="2 3" key="1">
    <citation type="submission" date="2021-05" db="EMBL/GenBank/DDBJ databases">
        <title>Complete genome of Nocardioides aquaticus KCTC 9944T isolated from meromictic and hypersaline Ekho Lake, Antarctica.</title>
        <authorList>
            <person name="Hwang K."/>
            <person name="Kim K.M."/>
            <person name="Choe H."/>
        </authorList>
    </citation>
    <scope>NUCLEOTIDE SEQUENCE [LARGE SCALE GENOMIC DNA]</scope>
    <source>
        <strain evidence="2 3">KCTC 9944</strain>
    </source>
</reference>
<sequence>MSLRHTTGRVVGGAVAVALLGLAVPGQSSASASDEGRGASISEVAPVAADEAVAARRATRTITIVGKEPRPSQFFISGKVRPEYDRKQVIVQRKVGKKGTYRTYKRIKTNGQSRYRTGVAELNRRGKVYYRTKTVGTKKFKGSFSNGAIVITTF</sequence>
<feature type="signal peptide" evidence="1">
    <location>
        <begin position="1"/>
        <end position="30"/>
    </location>
</feature>
<evidence type="ECO:0000256" key="1">
    <source>
        <dbReference type="SAM" id="SignalP"/>
    </source>
</evidence>
<accession>A0ABX8EN45</accession>
<proteinExistence type="predicted"/>
<dbReference type="EMBL" id="CP075371">
    <property type="protein sequence ID" value="QVT81694.1"/>
    <property type="molecule type" value="Genomic_DNA"/>
</dbReference>
<name>A0ABX8EN45_9ACTN</name>
<dbReference type="Proteomes" id="UP000679307">
    <property type="component" value="Chromosome"/>
</dbReference>
<gene>
    <name evidence="2" type="ORF">ENKNEFLB_04111</name>
</gene>
<feature type="chain" id="PRO_5047467322" evidence="1">
    <location>
        <begin position="31"/>
        <end position="154"/>
    </location>
</feature>